<proteinExistence type="predicted"/>
<organism evidence="1 2">
    <name type="scientific">Orchesella dallaii</name>
    <dbReference type="NCBI Taxonomy" id="48710"/>
    <lineage>
        <taxon>Eukaryota</taxon>
        <taxon>Metazoa</taxon>
        <taxon>Ecdysozoa</taxon>
        <taxon>Arthropoda</taxon>
        <taxon>Hexapoda</taxon>
        <taxon>Collembola</taxon>
        <taxon>Entomobryomorpha</taxon>
        <taxon>Entomobryoidea</taxon>
        <taxon>Orchesellidae</taxon>
        <taxon>Orchesellinae</taxon>
        <taxon>Orchesella</taxon>
    </lineage>
</organism>
<reference evidence="1 2" key="1">
    <citation type="submission" date="2024-08" db="EMBL/GenBank/DDBJ databases">
        <authorList>
            <person name="Cucini C."/>
            <person name="Frati F."/>
        </authorList>
    </citation>
    <scope>NUCLEOTIDE SEQUENCE [LARGE SCALE GENOMIC DNA]</scope>
</reference>
<dbReference type="Gene3D" id="3.30.420.40">
    <property type="match status" value="1"/>
</dbReference>
<dbReference type="SUPFAM" id="SSF53067">
    <property type="entry name" value="Actin-like ATPase domain"/>
    <property type="match status" value="1"/>
</dbReference>
<evidence type="ECO:0000313" key="1">
    <source>
        <dbReference type="EMBL" id="CAL8129468.1"/>
    </source>
</evidence>
<keyword evidence="2" id="KW-1185">Reference proteome</keyword>
<accession>A0ABP1RKC4</accession>
<dbReference type="EMBL" id="CAXLJM020000078">
    <property type="protein sequence ID" value="CAL8129468.1"/>
    <property type="molecule type" value="Genomic_DNA"/>
</dbReference>
<evidence type="ECO:0000313" key="2">
    <source>
        <dbReference type="Proteomes" id="UP001642540"/>
    </source>
</evidence>
<name>A0ABP1RKC4_9HEXA</name>
<dbReference type="InterPro" id="IPR043129">
    <property type="entry name" value="ATPase_NBD"/>
</dbReference>
<sequence length="572" mass="65200">MQVYEVEGKSGLRLQLPTTQYLSTTKLLLANIGHCFAVADPNTDKMANLQDPNPCENQNRQSLQGFLVSEDHEEHIMVLQMFPTAQVSVCRNGTMFPVPIEYGEGYCKYLCIAGVDDKLYYGHHALRWKNPSTRQSQKDSWFFDLVEYFWKIDHSQIRFQIKLNDQAEIVSQEFFLGLYINNLKDTVQKKLSINEMRKLLIVVPLCFPHFHRQCLRQSGIIAGFKEVLVLNEVTAIPFFHLVTSVPTGTQQVVEPPMSSSKRSILVINENSENIDVATFEYYEDADGRKVLEMIGLDGNMYEHEKTEKGIEKKLKCVRYFEECCTGNQMRNLAKDLLQDACDKFKVSGRKLEDLEVVIYCHNQIWISIFLNAIARILGTSIKIYRNHLESVVYAGKSFRHKGVVTIQSQAMPDRILELNAFAFYRRDLEDAFVPDVLLKQGEKLSEDDLAVSLKIGIPSSTDAIVFQRNVTGAESQIGHLKIMRFLYYLYQEIGTSFIVDSSGMLKFNHVYGISSKGSIEVAPQKYFTWRYANLSGDEFEETLPAHFLLPTSSLPDGPGTIFFLAISSTLDP</sequence>
<gene>
    <name evidence="1" type="ORF">ODALV1_LOCUS23200</name>
</gene>
<comment type="caution">
    <text evidence="1">The sequence shown here is derived from an EMBL/GenBank/DDBJ whole genome shotgun (WGS) entry which is preliminary data.</text>
</comment>
<protein>
    <submittedName>
        <fullName evidence="1">Uncharacterized protein</fullName>
    </submittedName>
</protein>
<dbReference type="Proteomes" id="UP001642540">
    <property type="component" value="Unassembled WGS sequence"/>
</dbReference>